<feature type="transmembrane region" description="Helical" evidence="1">
    <location>
        <begin position="98"/>
        <end position="116"/>
    </location>
</feature>
<feature type="transmembrane region" description="Helical" evidence="1">
    <location>
        <begin position="158"/>
        <end position="188"/>
    </location>
</feature>
<accession>A0ABP7NMG1</accession>
<feature type="transmembrane region" description="Helical" evidence="1">
    <location>
        <begin position="72"/>
        <end position="91"/>
    </location>
</feature>
<evidence type="ECO:0000313" key="3">
    <source>
        <dbReference type="Proteomes" id="UP001418444"/>
    </source>
</evidence>
<dbReference type="RefSeq" id="WP_344780261.1">
    <property type="nucleotide sequence ID" value="NZ_BAAAZW010000001.1"/>
</dbReference>
<feature type="transmembrane region" description="Helical" evidence="1">
    <location>
        <begin position="360"/>
        <end position="378"/>
    </location>
</feature>
<dbReference type="EMBL" id="BAAAZW010000001">
    <property type="protein sequence ID" value="GAA3950355.1"/>
    <property type="molecule type" value="Genomic_DNA"/>
</dbReference>
<feature type="transmembrane region" description="Helical" evidence="1">
    <location>
        <begin position="336"/>
        <end position="353"/>
    </location>
</feature>
<reference evidence="3" key="1">
    <citation type="journal article" date="2019" name="Int. J. Syst. Evol. Microbiol.">
        <title>The Global Catalogue of Microorganisms (GCM) 10K type strain sequencing project: providing services to taxonomists for standard genome sequencing and annotation.</title>
        <authorList>
            <consortium name="The Broad Institute Genomics Platform"/>
            <consortium name="The Broad Institute Genome Sequencing Center for Infectious Disease"/>
            <person name="Wu L."/>
            <person name="Ma J."/>
        </authorList>
    </citation>
    <scope>NUCLEOTIDE SEQUENCE [LARGE SCALE GENOMIC DNA]</scope>
    <source>
        <strain evidence="3">JCM 16923</strain>
    </source>
</reference>
<proteinExistence type="predicted"/>
<organism evidence="2 3">
    <name type="scientific">Gordonia caeni</name>
    <dbReference type="NCBI Taxonomy" id="1007097"/>
    <lineage>
        <taxon>Bacteria</taxon>
        <taxon>Bacillati</taxon>
        <taxon>Actinomycetota</taxon>
        <taxon>Actinomycetes</taxon>
        <taxon>Mycobacteriales</taxon>
        <taxon>Gordoniaceae</taxon>
        <taxon>Gordonia</taxon>
    </lineage>
</organism>
<feature type="transmembrane region" description="Helical" evidence="1">
    <location>
        <begin position="7"/>
        <end position="30"/>
    </location>
</feature>
<keyword evidence="1" id="KW-0472">Membrane</keyword>
<dbReference type="Proteomes" id="UP001418444">
    <property type="component" value="Unassembled WGS sequence"/>
</dbReference>
<keyword evidence="3" id="KW-1185">Reference proteome</keyword>
<keyword evidence="1" id="KW-1133">Transmembrane helix</keyword>
<feature type="transmembrane region" description="Helical" evidence="1">
    <location>
        <begin position="260"/>
        <end position="283"/>
    </location>
</feature>
<gene>
    <name evidence="2" type="ORF">GCM10022231_05060</name>
</gene>
<sequence length="572" mass="58591">MSRSSPAPVAALSAVLTAVICWPLFGGYLLHRDAVATPRSPLTAAAFGIDGAPPRAIPQDGLLALASQVVDGGFLVAAITALALFGAGVGYGRLAGRLLPGAGTAGMLAAAVAGIWNPFVAERLLQGHWSLLTGYAALGWIVCAVLDVRDRPGWRSWAVLAGAFAVAGFTPTGAVFALIVGAVCVLSARPTLPRAAAVAGVWTATALPWLVSAGFSESPTGPVGGAEAFAARAETGLGTVGSVLGLGGIWNAEAVPASRAGWWAAVATGCFLVLLIVGSVLLVRTRRALPAAVPALAALALAVVLLVTLAATGPGLDLTGALLTHVPGAGLLRDTQKYLALAVPFVVLAVAAVAGRLRTWVPTGFAVATIALLLIAPLPDLAWGVGGKLRPVDYPPDYARVTALIGHDDRAVAVWPASPMRDYPWNHGPSLSPLPRMLDAPVVLDEELAVDGEAIDRSPQRVREVIDVLEAGGGPAELARLGVGWVVIERDAAGNVAVPAALDRLADDSRSMARVYDGRDLTVYRIDAARVYPPPGTGAWIAAGIAHGVWVLCLLAGLAAAVARLSARRSRY</sequence>
<evidence type="ECO:0008006" key="4">
    <source>
        <dbReference type="Google" id="ProtNLM"/>
    </source>
</evidence>
<keyword evidence="1" id="KW-0812">Transmembrane</keyword>
<evidence type="ECO:0000313" key="2">
    <source>
        <dbReference type="EMBL" id="GAA3950355.1"/>
    </source>
</evidence>
<feature type="transmembrane region" description="Helical" evidence="1">
    <location>
        <begin position="539"/>
        <end position="563"/>
    </location>
</feature>
<feature type="transmembrane region" description="Helical" evidence="1">
    <location>
        <begin position="295"/>
        <end position="316"/>
    </location>
</feature>
<feature type="transmembrane region" description="Helical" evidence="1">
    <location>
        <begin position="128"/>
        <end position="146"/>
    </location>
</feature>
<name>A0ABP7NMG1_9ACTN</name>
<evidence type="ECO:0000256" key="1">
    <source>
        <dbReference type="SAM" id="Phobius"/>
    </source>
</evidence>
<protein>
    <recommendedName>
        <fullName evidence="4">Transmembrane protein</fullName>
    </recommendedName>
</protein>
<comment type="caution">
    <text evidence="2">The sequence shown here is derived from an EMBL/GenBank/DDBJ whole genome shotgun (WGS) entry which is preliminary data.</text>
</comment>